<dbReference type="Pfam" id="PF13650">
    <property type="entry name" value="Asp_protease_2"/>
    <property type="match status" value="1"/>
</dbReference>
<feature type="compositionally biased region" description="Polar residues" evidence="1">
    <location>
        <begin position="396"/>
        <end position="405"/>
    </location>
</feature>
<organism evidence="2 3">
    <name type="scientific">Marasmiellus scandens</name>
    <dbReference type="NCBI Taxonomy" id="2682957"/>
    <lineage>
        <taxon>Eukaryota</taxon>
        <taxon>Fungi</taxon>
        <taxon>Dikarya</taxon>
        <taxon>Basidiomycota</taxon>
        <taxon>Agaricomycotina</taxon>
        <taxon>Agaricomycetes</taxon>
        <taxon>Agaricomycetidae</taxon>
        <taxon>Agaricales</taxon>
        <taxon>Marasmiineae</taxon>
        <taxon>Omphalotaceae</taxon>
        <taxon>Marasmiellus</taxon>
    </lineage>
</organism>
<dbReference type="Gene3D" id="2.40.70.10">
    <property type="entry name" value="Acid Proteases"/>
    <property type="match status" value="1"/>
</dbReference>
<evidence type="ECO:0000313" key="3">
    <source>
        <dbReference type="Proteomes" id="UP001498398"/>
    </source>
</evidence>
<dbReference type="Proteomes" id="UP001498398">
    <property type="component" value="Unassembled WGS sequence"/>
</dbReference>
<feature type="region of interest" description="Disordered" evidence="1">
    <location>
        <begin position="1"/>
        <end position="85"/>
    </location>
</feature>
<sequence length="411" mass="46105">MSDEQRHKYVPPPKRPEAGSLKNKRTVTSESPRKKVRIETPEGSSESESDTDEEVPHTPDRPFARIKPMDIRPIQGTTGSRLIEPMQKNLREAQVDKGKDKASRPDQLRMGLAEEIADRIMDSPVTLRVDELTKVSPAVLKVLNRRTKNRRIPVRALGTHMVVVKDEDNPLDKHIMEEELQPHPCLYVDTKDMASSGEFEVLQQEENGLPKGSVVQRDITEQFKADLPLEDRKKIIIVASRSEGLRVAFPKINNTDLDVEVVLDSGSQIVSVATEVASALGLSWDPDVIIHMQSANGQLQPTKGLARNVPFKFGELTVYLQLHVIDNPPYQVLLGRPFDSLTESTVQNYANGDQDVTITCPNTRYRCTIGTFTRGKPRMVHPRGIDPTMKEELAQPNKQGTNETVPDQHLK</sequence>
<comment type="caution">
    <text evidence="2">The sequence shown here is derived from an EMBL/GenBank/DDBJ whole genome shotgun (WGS) entry which is preliminary data.</text>
</comment>
<dbReference type="InterPro" id="IPR021109">
    <property type="entry name" value="Peptidase_aspartic_dom_sf"/>
</dbReference>
<feature type="compositionally biased region" description="Basic and acidic residues" evidence="1">
    <location>
        <begin position="54"/>
        <end position="70"/>
    </location>
</feature>
<gene>
    <name evidence="2" type="ORF">VKT23_019983</name>
</gene>
<evidence type="ECO:0000313" key="2">
    <source>
        <dbReference type="EMBL" id="KAK7434880.1"/>
    </source>
</evidence>
<protein>
    <submittedName>
        <fullName evidence="2">Uncharacterized protein</fullName>
    </submittedName>
</protein>
<reference evidence="2 3" key="1">
    <citation type="submission" date="2024-01" db="EMBL/GenBank/DDBJ databases">
        <title>A draft genome for the cacao thread blight pathogen Marasmiellus scandens.</title>
        <authorList>
            <person name="Baruah I.K."/>
            <person name="Leung J."/>
            <person name="Bukari Y."/>
            <person name="Amoako-Attah I."/>
            <person name="Meinhardt L.W."/>
            <person name="Bailey B.A."/>
            <person name="Cohen S.P."/>
        </authorList>
    </citation>
    <scope>NUCLEOTIDE SEQUENCE [LARGE SCALE GENOMIC DNA]</scope>
    <source>
        <strain evidence="2 3">GH-19</strain>
    </source>
</reference>
<feature type="compositionally biased region" description="Basic and acidic residues" evidence="1">
    <location>
        <begin position="31"/>
        <end position="40"/>
    </location>
</feature>
<keyword evidence="3" id="KW-1185">Reference proteome</keyword>
<evidence type="ECO:0000256" key="1">
    <source>
        <dbReference type="SAM" id="MobiDB-lite"/>
    </source>
</evidence>
<name>A0ABR1IK31_9AGAR</name>
<proteinExistence type="predicted"/>
<dbReference type="SUPFAM" id="SSF50630">
    <property type="entry name" value="Acid proteases"/>
    <property type="match status" value="1"/>
</dbReference>
<accession>A0ABR1IK31</accession>
<dbReference type="CDD" id="cd00303">
    <property type="entry name" value="retropepsin_like"/>
    <property type="match status" value="1"/>
</dbReference>
<dbReference type="EMBL" id="JBANRG010000115">
    <property type="protein sequence ID" value="KAK7434880.1"/>
    <property type="molecule type" value="Genomic_DNA"/>
</dbReference>
<feature type="region of interest" description="Disordered" evidence="1">
    <location>
        <begin position="378"/>
        <end position="411"/>
    </location>
</feature>